<name>E2ZHF9_9FIRM</name>
<dbReference type="Proteomes" id="UP000006028">
    <property type="component" value="Unassembled WGS sequence"/>
</dbReference>
<accession>E2ZHF9</accession>
<comment type="caution">
    <text evidence="1">The sequence shown here is derived from an EMBL/GenBank/DDBJ whole genome shotgun (WGS) entry which is preliminary data.</text>
</comment>
<organism evidence="1 2">
    <name type="scientific">Faecalibacterium cf. prausnitzii KLE1255</name>
    <dbReference type="NCBI Taxonomy" id="748224"/>
    <lineage>
        <taxon>Bacteria</taxon>
        <taxon>Bacillati</taxon>
        <taxon>Bacillota</taxon>
        <taxon>Clostridia</taxon>
        <taxon>Eubacteriales</taxon>
        <taxon>Oscillospiraceae</taxon>
        <taxon>Faecalibacterium</taxon>
    </lineage>
</organism>
<dbReference type="HOGENOM" id="CLU_3251777_0_0_9"/>
<dbReference type="BioCyc" id="FCF748224-HMP:GTSS-2411-MONOMER"/>
<proteinExistence type="predicted"/>
<dbReference type="STRING" id="748224.HMPREF9436_01099"/>
<dbReference type="EMBL" id="AECU01000091">
    <property type="protein sequence ID" value="EFQ07409.1"/>
    <property type="molecule type" value="Genomic_DNA"/>
</dbReference>
<evidence type="ECO:0000313" key="1">
    <source>
        <dbReference type="EMBL" id="EFQ07409.1"/>
    </source>
</evidence>
<sequence>MSFGYLIRGIEIKKRNKKELLHSVCAAALFFACGGLDKNDIK</sequence>
<protein>
    <submittedName>
        <fullName evidence="1">Uncharacterized protein</fullName>
    </submittedName>
</protein>
<dbReference type="AlphaFoldDB" id="E2ZHF9"/>
<gene>
    <name evidence="1" type="ORF">HMPREF9436_01099</name>
</gene>
<reference evidence="1 2" key="1">
    <citation type="submission" date="2010-08" db="EMBL/GenBank/DDBJ databases">
        <authorList>
            <person name="Weinstock G."/>
            <person name="Sodergren E."/>
            <person name="Clifton S."/>
            <person name="Fulton L."/>
            <person name="Fulton B."/>
            <person name="Courtney L."/>
            <person name="Fronick C."/>
            <person name="Harrison M."/>
            <person name="Strong C."/>
            <person name="Farmer C."/>
            <person name="Delahaunty K."/>
            <person name="Markovic C."/>
            <person name="Hall O."/>
            <person name="Minx P."/>
            <person name="Tomlinson C."/>
            <person name="Mitreva M."/>
            <person name="Hou S."/>
            <person name="Chen J."/>
            <person name="Wollam A."/>
            <person name="Pepin K.H."/>
            <person name="Johnson M."/>
            <person name="Bhonagiri V."/>
            <person name="Zhang X."/>
            <person name="Suruliraj S."/>
            <person name="Warren W."/>
            <person name="Chinwalla A."/>
            <person name="Mardis E.R."/>
            <person name="Wilson R.K."/>
        </authorList>
    </citation>
    <scope>NUCLEOTIDE SEQUENCE [LARGE SCALE GENOMIC DNA]</scope>
    <source>
        <strain evidence="1 2">KLE1255</strain>
    </source>
</reference>
<evidence type="ECO:0000313" key="2">
    <source>
        <dbReference type="Proteomes" id="UP000006028"/>
    </source>
</evidence>